<gene>
    <name evidence="2" type="ORF">SAMN05444422_10512</name>
</gene>
<reference evidence="3" key="1">
    <citation type="submission" date="2016-10" db="EMBL/GenBank/DDBJ databases">
        <authorList>
            <person name="Varghese N."/>
            <person name="Submissions S."/>
        </authorList>
    </citation>
    <scope>NUCLEOTIDE SEQUENCE [LARGE SCALE GENOMIC DNA]</scope>
    <source>
        <strain evidence="3">DSM 13078</strain>
    </source>
</reference>
<feature type="compositionally biased region" description="Basic and acidic residues" evidence="1">
    <location>
        <begin position="448"/>
        <end position="464"/>
    </location>
</feature>
<dbReference type="EMBL" id="FOKW01000005">
    <property type="protein sequence ID" value="SFC14767.1"/>
    <property type="molecule type" value="Genomic_DNA"/>
</dbReference>
<organism evidence="2 3">
    <name type="scientific">Natronobacterium haloterrestre</name>
    <name type="common">Halobiforma haloterrestris</name>
    <dbReference type="NCBI Taxonomy" id="148448"/>
    <lineage>
        <taxon>Archaea</taxon>
        <taxon>Methanobacteriati</taxon>
        <taxon>Methanobacteriota</taxon>
        <taxon>Stenosarchaea group</taxon>
        <taxon>Halobacteria</taxon>
        <taxon>Halobacteriales</taxon>
        <taxon>Natrialbaceae</taxon>
        <taxon>Natronobacterium</taxon>
    </lineage>
</organism>
<feature type="compositionally biased region" description="Gly residues" evidence="1">
    <location>
        <begin position="1"/>
        <end position="11"/>
    </location>
</feature>
<feature type="region of interest" description="Disordered" evidence="1">
    <location>
        <begin position="1"/>
        <end position="26"/>
    </location>
</feature>
<evidence type="ECO:0000256" key="1">
    <source>
        <dbReference type="SAM" id="MobiDB-lite"/>
    </source>
</evidence>
<keyword evidence="3" id="KW-1185">Reference proteome</keyword>
<protein>
    <recommendedName>
        <fullName evidence="4">Coiled-coil protein</fullName>
    </recommendedName>
</protein>
<feature type="region of interest" description="Disordered" evidence="1">
    <location>
        <begin position="411"/>
        <end position="465"/>
    </location>
</feature>
<proteinExistence type="predicted"/>
<dbReference type="RefSeq" id="WP_089787907.1">
    <property type="nucleotide sequence ID" value="NZ_FOKW01000005.1"/>
</dbReference>
<name>A0A1I1GSK4_NATHA</name>
<dbReference type="OrthoDB" id="177668at2157"/>
<sequence>MQIDRLGGGRWPFGDPPAVATDRGAGTSFPELIDPAVASLARGVAALEPAAGVAGDLGTGVGLALAVGGLLVLGGGLAAVVRARSGSTATAANEGRNEKGTSTDSGIDGDSGTDDRPSSAPDGDEDPRVVFEERIGDGTLERLEPIAPAAVDRARAFDPDSATDPKREIDRLERELRTALEDAIADGRLDPGVTSTFGEPYEIVNLPSQYREVTLPPSDGTIHVADVESVAADVLEEERHVRNAARTIGTLSDHCREIETYVRRQEEAFTDRREAVEGTLADVRDLADRLEDDLGDRIGEFVVEGRHESIDGVVEIERLLSDATRALHRCTFDEAMRTLDQARASSDELLVTVDFLGGVVGTVDHGRGTIDVPEEVPLALVADVVPLVTRRYDVAVDLDREAREIVLERVEKESERDRDRQGETGRKGIDPGSGPDSDPPPASSSDPKSGDSRETDRERAREAVTPESVADEVLYVLRELDGVGDAASVECQTERLPDPVAEPAVLEELARFCRRQTDVVVDVELQEGAPPGFLEIRFDEHTGVDAGLETLRERFADRYGG</sequence>
<evidence type="ECO:0000313" key="2">
    <source>
        <dbReference type="EMBL" id="SFC14767.1"/>
    </source>
</evidence>
<evidence type="ECO:0008006" key="4">
    <source>
        <dbReference type="Google" id="ProtNLM"/>
    </source>
</evidence>
<dbReference type="Proteomes" id="UP000199161">
    <property type="component" value="Unassembled WGS sequence"/>
</dbReference>
<evidence type="ECO:0000313" key="3">
    <source>
        <dbReference type="Proteomes" id="UP000199161"/>
    </source>
</evidence>
<feature type="region of interest" description="Disordered" evidence="1">
    <location>
        <begin position="86"/>
        <end position="129"/>
    </location>
</feature>
<dbReference type="AlphaFoldDB" id="A0A1I1GSK4"/>
<feature type="compositionally biased region" description="Basic and acidic residues" evidence="1">
    <location>
        <begin position="411"/>
        <end position="429"/>
    </location>
</feature>
<accession>A0A1I1GSK4</accession>